<dbReference type="GO" id="GO:0007168">
    <property type="term" value="P:receptor guanylyl cyclase signaling pathway"/>
    <property type="evidence" value="ECO:0007669"/>
    <property type="project" value="TreeGrafter"/>
</dbReference>
<dbReference type="InterPro" id="IPR001054">
    <property type="entry name" value="A/G_cyclase"/>
</dbReference>
<keyword evidence="6" id="KW-0325">Glycoprotein</keyword>
<dbReference type="Gene3D" id="6.10.250.780">
    <property type="match status" value="1"/>
</dbReference>
<dbReference type="InterPro" id="IPR050401">
    <property type="entry name" value="Cyclic_nucleotide_synthase"/>
</dbReference>
<dbReference type="Pfam" id="PF00211">
    <property type="entry name" value="Guanylate_cyc"/>
    <property type="match status" value="1"/>
</dbReference>
<dbReference type="InterPro" id="IPR029787">
    <property type="entry name" value="Nucleotide_cyclase"/>
</dbReference>
<keyword evidence="5" id="KW-0472">Membrane</keyword>
<reference evidence="8" key="1">
    <citation type="submission" date="2020-11" db="EMBL/GenBank/DDBJ databases">
        <authorList>
            <person name="Tran Van P."/>
        </authorList>
    </citation>
    <scope>NUCLEOTIDE SEQUENCE</scope>
</reference>
<gene>
    <name evidence="8" type="ORF">CTOB1V02_LOCUS8330</name>
</gene>
<keyword evidence="3" id="KW-0547">Nucleotide-binding</keyword>
<accession>A0A7R8WF10</accession>
<evidence type="ECO:0000313" key="8">
    <source>
        <dbReference type="EMBL" id="CAD7230472.1"/>
    </source>
</evidence>
<dbReference type="SMART" id="SM00044">
    <property type="entry name" value="CYCc"/>
    <property type="match status" value="1"/>
</dbReference>
<name>A0A7R8WF10_9CRUS</name>
<dbReference type="Gene3D" id="1.10.510.10">
    <property type="entry name" value="Transferase(Phosphotransferase) domain 1"/>
    <property type="match status" value="1"/>
</dbReference>
<evidence type="ECO:0000256" key="1">
    <source>
        <dbReference type="ARBA" id="ARBA00004370"/>
    </source>
</evidence>
<keyword evidence="4" id="KW-1133">Transmembrane helix</keyword>
<evidence type="ECO:0000256" key="6">
    <source>
        <dbReference type="ARBA" id="ARBA00023180"/>
    </source>
</evidence>
<evidence type="ECO:0000256" key="3">
    <source>
        <dbReference type="ARBA" id="ARBA00022741"/>
    </source>
</evidence>
<sequence length="315" mass="35721">EIVERLKNGSSKNLFRPSIDEDVDEEVISFMKRCWAEEPLERPDFQMLKGIIRRLNKTTQSDALALGSGSPGSAEGAGRERALSDEVNVVISPQLRKRMELLKGKNELENESGNILDNLLQRMEQYANNLEALVEERTADYLEQKRKCEEVLYMLLPRYVAGQLIVGQPIQPEAFDCVTIYFSDIVGFTSLSAQSTPLEVVNFLNDLYSTFDSIIDCFDVYKVDEPIEAKGLELIQIKEPCMMETDRWAGEAFGADVSATHRKNVRKTAMVLFLTETCLWEQLYDIPSSSDQQTQASIIVVNWRRVTEAFISVVV</sequence>
<dbReference type="AlphaFoldDB" id="A0A7R8WF10"/>
<dbReference type="GO" id="GO:0005886">
    <property type="term" value="C:plasma membrane"/>
    <property type="evidence" value="ECO:0007669"/>
    <property type="project" value="TreeGrafter"/>
</dbReference>
<dbReference type="EMBL" id="OB662711">
    <property type="protein sequence ID" value="CAD7230472.1"/>
    <property type="molecule type" value="Genomic_DNA"/>
</dbReference>
<dbReference type="GO" id="GO:0035556">
    <property type="term" value="P:intracellular signal transduction"/>
    <property type="evidence" value="ECO:0007669"/>
    <property type="project" value="InterPro"/>
</dbReference>
<protein>
    <submittedName>
        <fullName evidence="8">Uncharacterized protein</fullName>
    </submittedName>
</protein>
<dbReference type="GO" id="GO:0000166">
    <property type="term" value="F:nucleotide binding"/>
    <property type="evidence" value="ECO:0007669"/>
    <property type="project" value="UniProtKB-KW"/>
</dbReference>
<dbReference type="PANTHER" id="PTHR11920:SF494">
    <property type="entry name" value="ATRIAL NATRIURETIC PEPTIDE RECEPTOR 2"/>
    <property type="match status" value="1"/>
</dbReference>
<dbReference type="GO" id="GO:0001653">
    <property type="term" value="F:peptide receptor activity"/>
    <property type="evidence" value="ECO:0007669"/>
    <property type="project" value="TreeGrafter"/>
</dbReference>
<dbReference type="SUPFAM" id="SSF55073">
    <property type="entry name" value="Nucleotide cyclase"/>
    <property type="match status" value="1"/>
</dbReference>
<dbReference type="PANTHER" id="PTHR11920">
    <property type="entry name" value="GUANYLYL CYCLASE"/>
    <property type="match status" value="1"/>
</dbReference>
<dbReference type="GO" id="GO:0004383">
    <property type="term" value="F:guanylate cyclase activity"/>
    <property type="evidence" value="ECO:0007669"/>
    <property type="project" value="TreeGrafter"/>
</dbReference>
<comment type="subcellular location">
    <subcellularLocation>
        <location evidence="1">Membrane</location>
    </subcellularLocation>
</comment>
<evidence type="ECO:0000256" key="4">
    <source>
        <dbReference type="ARBA" id="ARBA00022989"/>
    </source>
</evidence>
<evidence type="ECO:0000256" key="5">
    <source>
        <dbReference type="ARBA" id="ARBA00023136"/>
    </source>
</evidence>
<evidence type="ECO:0000256" key="7">
    <source>
        <dbReference type="ARBA" id="ARBA00023239"/>
    </source>
</evidence>
<keyword evidence="7" id="KW-0456">Lyase</keyword>
<dbReference type="Gene3D" id="3.30.70.1230">
    <property type="entry name" value="Nucleotide cyclase"/>
    <property type="match status" value="1"/>
</dbReference>
<dbReference type="OrthoDB" id="1890790at2759"/>
<evidence type="ECO:0000256" key="2">
    <source>
        <dbReference type="ARBA" id="ARBA00022692"/>
    </source>
</evidence>
<feature type="non-terminal residue" evidence="8">
    <location>
        <position position="1"/>
    </location>
</feature>
<keyword evidence="2" id="KW-0812">Transmembrane</keyword>
<dbReference type="GO" id="GO:0004016">
    <property type="term" value="F:adenylate cyclase activity"/>
    <property type="evidence" value="ECO:0007669"/>
    <property type="project" value="TreeGrafter"/>
</dbReference>
<proteinExistence type="predicted"/>
<dbReference type="PROSITE" id="PS50125">
    <property type="entry name" value="GUANYLATE_CYCLASE_2"/>
    <property type="match status" value="1"/>
</dbReference>
<organism evidence="8">
    <name type="scientific">Cyprideis torosa</name>
    <dbReference type="NCBI Taxonomy" id="163714"/>
    <lineage>
        <taxon>Eukaryota</taxon>
        <taxon>Metazoa</taxon>
        <taxon>Ecdysozoa</taxon>
        <taxon>Arthropoda</taxon>
        <taxon>Crustacea</taxon>
        <taxon>Oligostraca</taxon>
        <taxon>Ostracoda</taxon>
        <taxon>Podocopa</taxon>
        <taxon>Podocopida</taxon>
        <taxon>Cytherocopina</taxon>
        <taxon>Cytheroidea</taxon>
        <taxon>Cytherideidae</taxon>
        <taxon>Cyprideis</taxon>
    </lineage>
</organism>